<sequence>MARRVNPIKEKQRRAELVQAAYFAIYEHGYARVTLSDIARAAGVSKGTLVYYFGSKEKLFELVMRRFMRTIATSTRRALRAAVSTDEKLRVFVENQFYGLANTKRFYTVYLDFLSASTKDPALLSVTRAAYEDTHELDLELARLTPGDVQARALHIRALVDGLSVRFLYDREPDLELYRWRCLKGLRALLGLPERG</sequence>
<dbReference type="InterPro" id="IPR039538">
    <property type="entry name" value="BetI_C"/>
</dbReference>
<dbReference type="OrthoDB" id="9810250at2"/>
<dbReference type="InterPro" id="IPR009057">
    <property type="entry name" value="Homeodomain-like_sf"/>
</dbReference>
<name>K9ZVU0_DEIPD</name>
<feature type="DNA-binding region" description="H-T-H motif" evidence="5">
    <location>
        <begin position="34"/>
        <end position="53"/>
    </location>
</feature>
<dbReference type="HOGENOM" id="CLU_069356_15_3_0"/>
<dbReference type="PANTHER" id="PTHR47506">
    <property type="entry name" value="TRANSCRIPTIONAL REGULATORY PROTEIN"/>
    <property type="match status" value="1"/>
</dbReference>
<keyword evidence="2" id="KW-0805">Transcription regulation</keyword>
<evidence type="ECO:0000259" key="6">
    <source>
        <dbReference type="PROSITE" id="PS50977"/>
    </source>
</evidence>
<dbReference type="Pfam" id="PF13977">
    <property type="entry name" value="TetR_C_6"/>
    <property type="match status" value="1"/>
</dbReference>
<dbReference type="InterPro" id="IPR001647">
    <property type="entry name" value="HTH_TetR"/>
</dbReference>
<evidence type="ECO:0000256" key="4">
    <source>
        <dbReference type="ARBA" id="ARBA00023163"/>
    </source>
</evidence>
<dbReference type="PANTHER" id="PTHR47506:SF6">
    <property type="entry name" value="HTH-TYPE TRANSCRIPTIONAL REPRESSOR NEMR"/>
    <property type="match status" value="1"/>
</dbReference>
<keyword evidence="1" id="KW-0678">Repressor</keyword>
<evidence type="ECO:0000256" key="2">
    <source>
        <dbReference type="ARBA" id="ARBA00023015"/>
    </source>
</evidence>
<dbReference type="SUPFAM" id="SSF46689">
    <property type="entry name" value="Homeodomain-like"/>
    <property type="match status" value="1"/>
</dbReference>
<evidence type="ECO:0000313" key="7">
    <source>
        <dbReference type="EMBL" id="AFZ65738.1"/>
    </source>
</evidence>
<keyword evidence="4" id="KW-0804">Transcription</keyword>
<dbReference type="SUPFAM" id="SSF48498">
    <property type="entry name" value="Tetracyclin repressor-like, C-terminal domain"/>
    <property type="match status" value="1"/>
</dbReference>
<dbReference type="KEGG" id="dpd:Deipe_0130"/>
<dbReference type="InterPro" id="IPR036271">
    <property type="entry name" value="Tet_transcr_reg_TetR-rel_C_sf"/>
</dbReference>
<feature type="domain" description="HTH tetR-type" evidence="6">
    <location>
        <begin position="11"/>
        <end position="71"/>
    </location>
</feature>
<dbReference type="Pfam" id="PF00440">
    <property type="entry name" value="TetR_N"/>
    <property type="match status" value="1"/>
</dbReference>
<evidence type="ECO:0000256" key="1">
    <source>
        <dbReference type="ARBA" id="ARBA00022491"/>
    </source>
</evidence>
<keyword evidence="3 5" id="KW-0238">DNA-binding</keyword>
<dbReference type="PROSITE" id="PS50977">
    <property type="entry name" value="HTH_TETR_2"/>
    <property type="match status" value="1"/>
</dbReference>
<dbReference type="RefSeq" id="WP_015234049.1">
    <property type="nucleotide sequence ID" value="NC_019793.1"/>
</dbReference>
<evidence type="ECO:0000256" key="5">
    <source>
        <dbReference type="PROSITE-ProRule" id="PRU00335"/>
    </source>
</evidence>
<dbReference type="Gene3D" id="1.10.357.10">
    <property type="entry name" value="Tetracycline Repressor, domain 2"/>
    <property type="match status" value="1"/>
</dbReference>
<dbReference type="AlphaFoldDB" id="K9ZVU0"/>
<dbReference type="GO" id="GO:0003677">
    <property type="term" value="F:DNA binding"/>
    <property type="evidence" value="ECO:0007669"/>
    <property type="project" value="UniProtKB-UniRule"/>
</dbReference>
<dbReference type="PRINTS" id="PR00455">
    <property type="entry name" value="HTHTETR"/>
</dbReference>
<protein>
    <submittedName>
        <fullName evidence="7">Transcriptional regulator</fullName>
    </submittedName>
</protein>
<evidence type="ECO:0000256" key="3">
    <source>
        <dbReference type="ARBA" id="ARBA00023125"/>
    </source>
</evidence>
<dbReference type="Proteomes" id="UP000010467">
    <property type="component" value="Chromosome"/>
</dbReference>
<organism evidence="7 8">
    <name type="scientific">Deinococcus peraridilitoris (strain DSM 19664 / LMG 22246 / CIP 109416 / KR-200)</name>
    <dbReference type="NCBI Taxonomy" id="937777"/>
    <lineage>
        <taxon>Bacteria</taxon>
        <taxon>Thermotogati</taxon>
        <taxon>Deinococcota</taxon>
        <taxon>Deinococci</taxon>
        <taxon>Deinococcales</taxon>
        <taxon>Deinococcaceae</taxon>
        <taxon>Deinococcus</taxon>
    </lineage>
</organism>
<proteinExistence type="predicted"/>
<reference evidence="8" key="1">
    <citation type="submission" date="2012-03" db="EMBL/GenBank/DDBJ databases">
        <title>Complete sequence of chromosome of Deinococcus peraridilitoris DSM 19664.</title>
        <authorList>
            <person name="Lucas S."/>
            <person name="Copeland A."/>
            <person name="Lapidus A."/>
            <person name="Glavina del Rio T."/>
            <person name="Dalin E."/>
            <person name="Tice H."/>
            <person name="Bruce D."/>
            <person name="Goodwin L."/>
            <person name="Pitluck S."/>
            <person name="Peters L."/>
            <person name="Mikhailova N."/>
            <person name="Lu M."/>
            <person name="Kyrpides N."/>
            <person name="Mavromatis K."/>
            <person name="Ivanova N."/>
            <person name="Brettin T."/>
            <person name="Detter J.C."/>
            <person name="Han C."/>
            <person name="Larimer F."/>
            <person name="Land M."/>
            <person name="Hauser L."/>
            <person name="Markowitz V."/>
            <person name="Cheng J.-F."/>
            <person name="Hugenholtz P."/>
            <person name="Woyke T."/>
            <person name="Wu D."/>
            <person name="Pukall R."/>
            <person name="Steenblock K."/>
            <person name="Brambilla E."/>
            <person name="Klenk H.-P."/>
            <person name="Eisen J.A."/>
        </authorList>
    </citation>
    <scope>NUCLEOTIDE SEQUENCE [LARGE SCALE GENOMIC DNA]</scope>
    <source>
        <strain evidence="8">DSM 19664 / LMG 22246 / CIP 109416 / KR-200</strain>
    </source>
</reference>
<gene>
    <name evidence="7" type="ordered locus">Deipe_0130</name>
</gene>
<keyword evidence="8" id="KW-1185">Reference proteome</keyword>
<evidence type="ECO:0000313" key="8">
    <source>
        <dbReference type="Proteomes" id="UP000010467"/>
    </source>
</evidence>
<dbReference type="PATRIC" id="fig|937777.3.peg.136"/>
<dbReference type="eggNOG" id="COG1309">
    <property type="taxonomic scope" value="Bacteria"/>
</dbReference>
<accession>K9ZVU0</accession>
<dbReference type="EMBL" id="CP003382">
    <property type="protein sequence ID" value="AFZ65738.1"/>
    <property type="molecule type" value="Genomic_DNA"/>
</dbReference>